<evidence type="ECO:0000256" key="1">
    <source>
        <dbReference type="ARBA" id="ARBA00023015"/>
    </source>
</evidence>
<feature type="compositionally biased region" description="Low complexity" evidence="4">
    <location>
        <begin position="166"/>
        <end position="177"/>
    </location>
</feature>
<dbReference type="EMBL" id="BAUL01000393">
    <property type="protein sequence ID" value="GAE00219.1"/>
    <property type="molecule type" value="Genomic_DNA"/>
</dbReference>
<keyword evidence="1" id="KW-0805">Transcription regulation</keyword>
<accession>V5G6W4</accession>
<dbReference type="OrthoDB" id="5417895at2759"/>
<dbReference type="eggNOG" id="ENOG502SJ77">
    <property type="taxonomic scope" value="Eukaryota"/>
</dbReference>
<dbReference type="GO" id="GO:0008270">
    <property type="term" value="F:zinc ion binding"/>
    <property type="evidence" value="ECO:0007669"/>
    <property type="project" value="InterPro"/>
</dbReference>
<keyword evidence="3" id="KW-0539">Nucleus</keyword>
<dbReference type="InterPro" id="IPR052973">
    <property type="entry name" value="Fungal_sec-metab_reg_TF"/>
</dbReference>
<name>V5G6W4_BYSSN</name>
<dbReference type="AlphaFoldDB" id="V5G6W4"/>
<proteinExistence type="predicted"/>
<sequence>MGRKPNQLILEFFIRGQKLEDASNRYQHTCKACGEKFPKGRIDSLTNHLVKRCQAIPLRDRQSVLLRLHELPDLADGDPNKDSKSSGGTKGGKVDMPYSTRPSFDGLNVLAEASRQVGASDQTKRGPGYTQAVTVGGKTVIVDPALEAEGFQGHAAHSDNGDENGANATATPHTSTAPPLPTIQPLQSVDQPSSTSPQLGNASLTPESAPSARQSSQLSMIAASASEMVPQNITLDQENGGLTQDALARANQAWSNQQLSHTDQLLFDSLSEHDPSLTSAASVAQRAATFPRPIAMNPNSQAKGFVNEFGNSTKPTKPKVRGRFSATRRREVQEVRKRGACIRCRMLKKPCSGDSPCSTCSSVESARLWKQPCIRTRIADEFELYNAGLHATLAYHDVSSVKSHVNFEHYAGRIEVTHFEDSSVFVTFSGLQGHKPSVSTLDPQLQGLGDDGQFHGPLHEIYLLDGDADDLPGKLEAYMKKMAPFFYERESSDFMRSTLHLAAELSEQKKDTLLERVLELWLATHILVDTELQWRTFVNPTLPPTSMHTLAPSSDEGRMPVDEVNNPESYGLLCSQLRSAAEKRAAQLSKTVMNDLERRLLQRQQSGWFETFLVALVLLNCVERTCWLFRSWDNDNYAARWPLDKRPPYYASQGDRFSDILHMLLKMRGLPPKTVPRPENGVLKAIDGSDENAIRWFDTIKVTPQFLEQRQSAEFDPNDSRSLELKYGAKLLMPANAYNQ</sequence>
<organism evidence="5 6">
    <name type="scientific">Byssochlamys spectabilis (strain No. 5 / NBRC 109023)</name>
    <name type="common">Paecilomyces variotii</name>
    <dbReference type="NCBI Taxonomy" id="1356009"/>
    <lineage>
        <taxon>Eukaryota</taxon>
        <taxon>Fungi</taxon>
        <taxon>Dikarya</taxon>
        <taxon>Ascomycota</taxon>
        <taxon>Pezizomycotina</taxon>
        <taxon>Eurotiomycetes</taxon>
        <taxon>Eurotiomycetidae</taxon>
        <taxon>Eurotiales</taxon>
        <taxon>Thermoascaceae</taxon>
        <taxon>Paecilomyces</taxon>
    </lineage>
</organism>
<evidence type="ECO:0008006" key="7">
    <source>
        <dbReference type="Google" id="ProtNLM"/>
    </source>
</evidence>
<dbReference type="PANTHER" id="PTHR35392:SF2">
    <property type="entry name" value="ZN(II)2CYS6 TRANSCRIPTION FACTOR (EUROFUNG)"/>
    <property type="match status" value="1"/>
</dbReference>
<feature type="compositionally biased region" description="Basic and acidic residues" evidence="4">
    <location>
        <begin position="73"/>
        <end position="84"/>
    </location>
</feature>
<protein>
    <recommendedName>
        <fullName evidence="7">Zn(II)2Cys6 transcription factor</fullName>
    </recommendedName>
</protein>
<dbReference type="Proteomes" id="UP000018001">
    <property type="component" value="Unassembled WGS sequence"/>
</dbReference>
<comment type="caution">
    <text evidence="5">The sequence shown here is derived from an EMBL/GenBank/DDBJ whole genome shotgun (WGS) entry which is preliminary data.</text>
</comment>
<evidence type="ECO:0000313" key="6">
    <source>
        <dbReference type="Proteomes" id="UP000018001"/>
    </source>
</evidence>
<dbReference type="CDD" id="cd00067">
    <property type="entry name" value="GAL4"/>
    <property type="match status" value="1"/>
</dbReference>
<evidence type="ECO:0000256" key="2">
    <source>
        <dbReference type="ARBA" id="ARBA00023163"/>
    </source>
</evidence>
<feature type="region of interest" description="Disordered" evidence="4">
    <location>
        <begin position="73"/>
        <end position="101"/>
    </location>
</feature>
<feature type="compositionally biased region" description="Polar residues" evidence="4">
    <location>
        <begin position="184"/>
        <end position="218"/>
    </location>
</feature>
<keyword evidence="6" id="KW-1185">Reference proteome</keyword>
<reference evidence="6" key="1">
    <citation type="journal article" date="2014" name="Genome Announc.">
        <title>Draft genome sequence of the formaldehyde-resistant fungus Byssochlamys spectabilis No. 5 (anamorph Paecilomyces variotii No. 5) (NBRC109023).</title>
        <authorList>
            <person name="Oka T."/>
            <person name="Ekino K."/>
            <person name="Fukuda K."/>
            <person name="Nomura Y."/>
        </authorList>
    </citation>
    <scope>NUCLEOTIDE SEQUENCE [LARGE SCALE GENOMIC DNA]</scope>
    <source>
        <strain evidence="6">No. 5 / NBRC 109023</strain>
    </source>
</reference>
<dbReference type="PANTHER" id="PTHR35392">
    <property type="entry name" value="ZN(II)2CYS6 TRANSCRIPTION FACTOR (EUROFUNG)-RELATED-RELATED"/>
    <property type="match status" value="1"/>
</dbReference>
<feature type="region of interest" description="Disordered" evidence="4">
    <location>
        <begin position="154"/>
        <end position="218"/>
    </location>
</feature>
<evidence type="ECO:0000256" key="3">
    <source>
        <dbReference type="ARBA" id="ARBA00023242"/>
    </source>
</evidence>
<evidence type="ECO:0000313" key="5">
    <source>
        <dbReference type="EMBL" id="GAE00219.1"/>
    </source>
</evidence>
<evidence type="ECO:0000256" key="4">
    <source>
        <dbReference type="SAM" id="MobiDB-lite"/>
    </source>
</evidence>
<dbReference type="InterPro" id="IPR001138">
    <property type="entry name" value="Zn2Cys6_DnaBD"/>
</dbReference>
<keyword evidence="2" id="KW-0804">Transcription</keyword>
<gene>
    <name evidence="5" type="ORF">PVAR5_8957</name>
</gene>
<dbReference type="GO" id="GO:0000981">
    <property type="term" value="F:DNA-binding transcription factor activity, RNA polymerase II-specific"/>
    <property type="evidence" value="ECO:0007669"/>
    <property type="project" value="InterPro"/>
</dbReference>
<dbReference type="InParanoid" id="V5G6W4"/>
<dbReference type="HOGENOM" id="CLU_005936_0_0_1"/>